<dbReference type="PANTHER" id="PTHR48043">
    <property type="entry name" value="EG:EG0003.4 PROTEIN-RELATED"/>
    <property type="match status" value="1"/>
</dbReference>
<protein>
    <submittedName>
        <fullName evidence="5">Glucosyl/glucuronosyl transferase</fullName>
    </submittedName>
</protein>
<dbReference type="eggNOG" id="KOG1192">
    <property type="taxonomic scope" value="Eukaryota"/>
</dbReference>
<dbReference type="EnsemblMetazoa" id="ADAC007725-RA">
    <property type="protein sequence ID" value="ADAC007725-PA"/>
    <property type="gene ID" value="ADAC007725"/>
</dbReference>
<evidence type="ECO:0000313" key="5">
    <source>
        <dbReference type="EMBL" id="ETN60649.1"/>
    </source>
</evidence>
<evidence type="ECO:0000313" key="7">
    <source>
        <dbReference type="Proteomes" id="UP000000673"/>
    </source>
</evidence>
<dbReference type="CDD" id="cd03784">
    <property type="entry name" value="GT1_Gtf-like"/>
    <property type="match status" value="1"/>
</dbReference>
<keyword evidence="3 5" id="KW-0808">Transferase</keyword>
<dbReference type="OMA" id="EERQRMF"/>
<dbReference type="InterPro" id="IPR002213">
    <property type="entry name" value="UDP_glucos_trans"/>
</dbReference>
<dbReference type="SUPFAM" id="SSF53756">
    <property type="entry name" value="UDP-Glycosyltransferase/glycogen phosphorylase"/>
    <property type="match status" value="1"/>
</dbReference>
<dbReference type="PANTHER" id="PTHR48043:SF159">
    <property type="entry name" value="EG:EG0003.4 PROTEIN-RELATED"/>
    <property type="match status" value="1"/>
</dbReference>
<dbReference type="GO" id="GO:0008194">
    <property type="term" value="F:UDP-glycosyltransferase activity"/>
    <property type="evidence" value="ECO:0007669"/>
    <property type="project" value="InterPro"/>
</dbReference>
<gene>
    <name evidence="5" type="ORF">AND_007725</name>
</gene>
<sequence>MSAKVLPLVMLLVIAYAGGYAFGANILCIMTVPSPSHHIWNRVVMEELVNRGHNVTVVSQDVDKSRQNLTYILLEKVYSTIYQKNAGSEIIEMADETFFQTLFTFQHYYLSTCRGALKSEGLKVIENYPDSFRFDLVLYDFGCGPCLLPLLHKFNYPPLVSLTPFSNPPFSIDVVGGHKQYAYTPHFSLPYGLDMSFSERAINTFLYLCDKGIRKFSTMPKLDTMLREHFPYKSMPYIEELEQRTVVMLVNTNPTFDALEPLPPNVIQVGGAHIKDPPPLPADLEQFVQSAKKGAVLFSLGSNVRSDMIGEQRQRMFIEAFRQMPDYHFLWKFESNLELRLPPNVIIRPWLPQHSVLNHPKIRAFITHSGGLSTQEASWFGVPLIGMPFFIDQHRNLKRSVIGGVAEGLNFHALSTEKIRQTVQKVLETPSYRENMQQRAKYFRDQPEPPLDRAIWWIEFVLRHPTVKHLRSPTLDLGTVRSNLLDVYAFFAAIVLAVLWLIRSIVKKVVFRRCSSVTKKKRE</sequence>
<evidence type="ECO:0000256" key="2">
    <source>
        <dbReference type="ARBA" id="ARBA00022676"/>
    </source>
</evidence>
<comment type="similarity">
    <text evidence="1">Belongs to the UDP-glycosyltransferase family.</text>
</comment>
<evidence type="ECO:0000256" key="4">
    <source>
        <dbReference type="SAM" id="Phobius"/>
    </source>
</evidence>
<keyword evidence="4" id="KW-0472">Membrane</keyword>
<evidence type="ECO:0000313" key="6">
    <source>
        <dbReference type="EnsemblMetazoa" id="ADAC007725-PA"/>
    </source>
</evidence>
<keyword evidence="2" id="KW-0328">Glycosyltransferase</keyword>
<dbReference type="HOGENOM" id="CLU_012949_0_3_1"/>
<keyword evidence="7" id="KW-1185">Reference proteome</keyword>
<name>W5JCU3_ANODA</name>
<dbReference type="Proteomes" id="UP000000673">
    <property type="component" value="Unassembled WGS sequence"/>
</dbReference>
<feature type="transmembrane region" description="Helical" evidence="4">
    <location>
        <begin position="487"/>
        <end position="506"/>
    </location>
</feature>
<dbReference type="EMBL" id="ADMH02001883">
    <property type="protein sequence ID" value="ETN60649.1"/>
    <property type="molecule type" value="Genomic_DNA"/>
</dbReference>
<accession>W5JCU3</accession>
<dbReference type="STRING" id="43151.W5JCU3"/>
<dbReference type="InterPro" id="IPR050271">
    <property type="entry name" value="UDP-glycosyltransferase"/>
</dbReference>
<reference evidence="6" key="4">
    <citation type="submission" date="2015-06" db="UniProtKB">
        <authorList>
            <consortium name="EnsemblMetazoa"/>
        </authorList>
    </citation>
    <scope>IDENTIFICATION</scope>
</reference>
<dbReference type="Gene3D" id="3.40.50.2000">
    <property type="entry name" value="Glycogen Phosphorylase B"/>
    <property type="match status" value="2"/>
</dbReference>
<reference evidence="5" key="3">
    <citation type="journal article" date="2013" name="Nucleic Acids Res.">
        <title>The genome of Anopheles darlingi, the main neotropical malaria vector.</title>
        <authorList>
            <person name="Marinotti O."/>
            <person name="Cerqueira G.C."/>
            <person name="de Almeida L.G."/>
            <person name="Ferro M.I."/>
            <person name="Loreto E.L."/>
            <person name="Zaha A."/>
            <person name="Teixeira S.M."/>
            <person name="Wespiser A.R."/>
            <person name="Almeida E Silva A."/>
            <person name="Schlindwein A.D."/>
            <person name="Pacheco A.C."/>
            <person name="Silva A.L."/>
            <person name="Graveley B.R."/>
            <person name="Walenz B.P."/>
            <person name="Lima Bde A."/>
            <person name="Ribeiro C.A."/>
            <person name="Nunes-Silva C.G."/>
            <person name="de Carvalho C.R."/>
            <person name="Soares C.M."/>
            <person name="de Menezes C.B."/>
            <person name="Matiolli C."/>
            <person name="Caffrey D."/>
            <person name="Araujo D.A."/>
            <person name="de Oliveira D.M."/>
            <person name="Golenbock D."/>
            <person name="Grisard E.C."/>
            <person name="Fantinatti-Garboggini F."/>
            <person name="de Carvalho F.M."/>
            <person name="Barcellos F.G."/>
            <person name="Prosdocimi F."/>
            <person name="May G."/>
            <person name="Azevedo Junior G.M."/>
            <person name="Guimaraes G.M."/>
            <person name="Goldman G.H."/>
            <person name="Padilha I.Q."/>
            <person name="Batista Jda S."/>
            <person name="Ferro J.A."/>
            <person name="Ribeiro J.M."/>
            <person name="Fietto J.L."/>
            <person name="Dabbas K.M."/>
            <person name="Cerdeira L."/>
            <person name="Agnez-Lima L.F."/>
            <person name="Brocchi M."/>
            <person name="de Carvalho M.O."/>
            <person name="Teixeira Mde M."/>
            <person name="Diniz Maia Mde M."/>
            <person name="Goldman M.H."/>
            <person name="Cruz Schneider M.P."/>
            <person name="Felipe M.S."/>
            <person name="Hungria M."/>
            <person name="Nicolas M.F."/>
            <person name="Pereira M."/>
            <person name="Montes M.A."/>
            <person name="Cantao M.E."/>
            <person name="Vincentz M."/>
            <person name="Rafael M.S."/>
            <person name="Silverman N."/>
            <person name="Stoco P.H."/>
            <person name="Souza R.C."/>
            <person name="Vicentini R."/>
            <person name="Gazzinelli R.T."/>
            <person name="Neves Rde O."/>
            <person name="Silva R."/>
            <person name="Astolfi-Filho S."/>
            <person name="Maciel T.E."/>
            <person name="Urmenyi T.P."/>
            <person name="Tadei W.P."/>
            <person name="Camargo E.P."/>
            <person name="de Vasconcelos A.T."/>
        </authorList>
    </citation>
    <scope>NUCLEOTIDE SEQUENCE</scope>
</reference>
<keyword evidence="4" id="KW-1133">Transmembrane helix</keyword>
<dbReference type="FunFam" id="3.40.50.2000:FF:000021">
    <property type="entry name" value="UDP-glucuronosyltransferase"/>
    <property type="match status" value="1"/>
</dbReference>
<dbReference type="AlphaFoldDB" id="W5JCU3"/>
<reference evidence="5 7" key="1">
    <citation type="journal article" date="2010" name="BMC Genomics">
        <title>Combination of measures distinguishes pre-miRNAs from other stem-loops in the genome of the newly sequenced Anopheles darlingi.</title>
        <authorList>
            <person name="Mendes N.D."/>
            <person name="Freitas A.T."/>
            <person name="Vasconcelos A.T."/>
            <person name="Sagot M.F."/>
        </authorList>
    </citation>
    <scope>NUCLEOTIDE SEQUENCE</scope>
</reference>
<reference evidence="5" key="2">
    <citation type="submission" date="2010-05" db="EMBL/GenBank/DDBJ databases">
        <authorList>
            <person name="Almeida L.G."/>
            <person name="Nicolas M.F."/>
            <person name="Souza R.C."/>
            <person name="Vasconcelos A.T.R."/>
        </authorList>
    </citation>
    <scope>NUCLEOTIDE SEQUENCE</scope>
</reference>
<dbReference type="VEuPathDB" id="VectorBase:ADAC007725"/>
<proteinExistence type="inferred from homology"/>
<organism evidence="5">
    <name type="scientific">Anopheles darlingi</name>
    <name type="common">Mosquito</name>
    <dbReference type="NCBI Taxonomy" id="43151"/>
    <lineage>
        <taxon>Eukaryota</taxon>
        <taxon>Metazoa</taxon>
        <taxon>Ecdysozoa</taxon>
        <taxon>Arthropoda</taxon>
        <taxon>Hexapoda</taxon>
        <taxon>Insecta</taxon>
        <taxon>Pterygota</taxon>
        <taxon>Neoptera</taxon>
        <taxon>Endopterygota</taxon>
        <taxon>Diptera</taxon>
        <taxon>Nematocera</taxon>
        <taxon>Culicoidea</taxon>
        <taxon>Culicidae</taxon>
        <taxon>Anophelinae</taxon>
        <taxon>Anopheles</taxon>
    </lineage>
</organism>
<evidence type="ECO:0000256" key="3">
    <source>
        <dbReference type="ARBA" id="ARBA00022679"/>
    </source>
</evidence>
<dbReference type="VEuPathDB" id="VectorBase:ADAR2_002434"/>
<dbReference type="Pfam" id="PF00201">
    <property type="entry name" value="UDPGT"/>
    <property type="match status" value="1"/>
</dbReference>
<keyword evidence="4" id="KW-0812">Transmembrane</keyword>
<evidence type="ECO:0000256" key="1">
    <source>
        <dbReference type="ARBA" id="ARBA00009995"/>
    </source>
</evidence>